<dbReference type="Proteomes" id="UP000693970">
    <property type="component" value="Unassembled WGS sequence"/>
</dbReference>
<name>A0A9K3PNW7_9STRA</name>
<dbReference type="OrthoDB" id="43004at2759"/>
<evidence type="ECO:0000313" key="1">
    <source>
        <dbReference type="EMBL" id="KAG7354535.1"/>
    </source>
</evidence>
<proteinExistence type="predicted"/>
<reference evidence="1" key="1">
    <citation type="journal article" date="2021" name="Sci. Rep.">
        <title>Diploid genomic architecture of Nitzschia inconspicua, an elite biomass production diatom.</title>
        <authorList>
            <person name="Oliver A."/>
            <person name="Podell S."/>
            <person name="Pinowska A."/>
            <person name="Traller J.C."/>
            <person name="Smith S.R."/>
            <person name="McClure R."/>
            <person name="Beliaev A."/>
            <person name="Bohutskyi P."/>
            <person name="Hill E.A."/>
            <person name="Rabines A."/>
            <person name="Zheng H."/>
            <person name="Allen L.Z."/>
            <person name="Kuo A."/>
            <person name="Grigoriev I.V."/>
            <person name="Allen A.E."/>
            <person name="Hazlebeck D."/>
            <person name="Allen E.E."/>
        </authorList>
    </citation>
    <scope>NUCLEOTIDE SEQUENCE</scope>
    <source>
        <strain evidence="1">Hildebrandi</strain>
    </source>
</reference>
<keyword evidence="2" id="KW-1185">Reference proteome</keyword>
<dbReference type="AlphaFoldDB" id="A0A9K3PNW7"/>
<protein>
    <submittedName>
        <fullName evidence="1">Uncharacterized protein</fullName>
    </submittedName>
</protein>
<comment type="caution">
    <text evidence="1">The sequence shown here is derived from an EMBL/GenBank/DDBJ whole genome shotgun (WGS) entry which is preliminary data.</text>
</comment>
<dbReference type="EMBL" id="JAGRRH010000016">
    <property type="protein sequence ID" value="KAG7354535.1"/>
    <property type="molecule type" value="Genomic_DNA"/>
</dbReference>
<sequence length="248" mass="27280">MSANAAVMASSKRRLMNLLSAPSKVASALDWRKLGGSVMTLAVHGDRIEVIASHHPSDEQQSGVVVESLPLEKKGRMIPEFTKQRLMKISKDEDVCGIVVSCPVQNDTGKLGYAAGRTLWLIEQLLGVGNGSSILPQHRPICLWDGVHTEQPPVDEWGRSSAYANTSSKPCHLASQEQYHQDEGIVAARVWEDFVKNNWPNLYRFHSSPLGGNSSQKECSSKTGNETEYQNWDSLYENDDSVLAGIST</sequence>
<reference evidence="1" key="2">
    <citation type="submission" date="2021-04" db="EMBL/GenBank/DDBJ databases">
        <authorList>
            <person name="Podell S."/>
        </authorList>
    </citation>
    <scope>NUCLEOTIDE SEQUENCE</scope>
    <source>
        <strain evidence="1">Hildebrandi</strain>
    </source>
</reference>
<evidence type="ECO:0000313" key="2">
    <source>
        <dbReference type="Proteomes" id="UP000693970"/>
    </source>
</evidence>
<gene>
    <name evidence="1" type="ORF">IV203_003891</name>
</gene>
<organism evidence="1 2">
    <name type="scientific">Nitzschia inconspicua</name>
    <dbReference type="NCBI Taxonomy" id="303405"/>
    <lineage>
        <taxon>Eukaryota</taxon>
        <taxon>Sar</taxon>
        <taxon>Stramenopiles</taxon>
        <taxon>Ochrophyta</taxon>
        <taxon>Bacillariophyta</taxon>
        <taxon>Bacillariophyceae</taxon>
        <taxon>Bacillariophycidae</taxon>
        <taxon>Bacillariales</taxon>
        <taxon>Bacillariaceae</taxon>
        <taxon>Nitzschia</taxon>
    </lineage>
</organism>
<accession>A0A9K3PNW7</accession>